<dbReference type="PANTHER" id="PTHR11746">
    <property type="entry name" value="O-METHYLTRANSFERASE"/>
    <property type="match status" value="1"/>
</dbReference>
<sequence>MLFCPVTDVLEIPEKGSEFENLIRQWSDGFRKIQLLRAAVELNLFEILKNPRNVEEVVAELSGDRKLIKLVLECLANTGLLVKSGDIYGLSEISRTFLCQDSQYSQINFLKKHFSDLGLWLNLEKIVKEGSVRLDREKFFSESVIHSMAQQSLLGELQRTVEIVAKYEEFRNARKLLDLGGGHGLYSIAFTRLNPKLKAVVFDLPEVVERSREYAEKYKAERVDFVAGDFFKDDIGRGYDIIFSSYNPGGKNVGMIDKIKRALKTGGIYVNKQYFWDNSKEIDLCDLEWNLWCFGEIEKGEKRYTFKNDLSLENYVEELVKKGFEIVDVISFGEAKMIVARKKK</sequence>
<dbReference type="Gene3D" id="1.10.10.10">
    <property type="entry name" value="Winged helix-like DNA-binding domain superfamily/Winged helix DNA-binding domain"/>
    <property type="match status" value="1"/>
</dbReference>
<protein>
    <submittedName>
        <fullName evidence="6">Methyltransferase domain-containing protein</fullName>
    </submittedName>
</protein>
<dbReference type="GO" id="GO:0032259">
    <property type="term" value="P:methylation"/>
    <property type="evidence" value="ECO:0007669"/>
    <property type="project" value="UniProtKB-KW"/>
</dbReference>
<evidence type="ECO:0000256" key="1">
    <source>
        <dbReference type="ARBA" id="ARBA00022603"/>
    </source>
</evidence>
<dbReference type="InterPro" id="IPR029063">
    <property type="entry name" value="SAM-dependent_MTases_sf"/>
</dbReference>
<proteinExistence type="predicted"/>
<keyword evidence="2 6" id="KW-0808">Transferase</keyword>
<evidence type="ECO:0000256" key="3">
    <source>
        <dbReference type="ARBA" id="ARBA00022691"/>
    </source>
</evidence>
<dbReference type="PROSITE" id="PS51683">
    <property type="entry name" value="SAM_OMT_II"/>
    <property type="match status" value="1"/>
</dbReference>
<dbReference type="SUPFAM" id="SSF46785">
    <property type="entry name" value="Winged helix' DNA-binding domain"/>
    <property type="match status" value="1"/>
</dbReference>
<dbReference type="CDD" id="cd02440">
    <property type="entry name" value="AdoMet_MTases"/>
    <property type="match status" value="1"/>
</dbReference>
<dbReference type="InterPro" id="IPR036388">
    <property type="entry name" value="WH-like_DNA-bd_sf"/>
</dbReference>
<evidence type="ECO:0000256" key="2">
    <source>
        <dbReference type="ARBA" id="ARBA00022679"/>
    </source>
</evidence>
<feature type="domain" description="O-methyltransferase dimerisation" evidence="5">
    <location>
        <begin position="27"/>
        <end position="98"/>
    </location>
</feature>
<evidence type="ECO:0000259" key="5">
    <source>
        <dbReference type="Pfam" id="PF08100"/>
    </source>
</evidence>
<dbReference type="InterPro" id="IPR036390">
    <property type="entry name" value="WH_DNA-bd_sf"/>
</dbReference>
<keyword evidence="1 6" id="KW-0489">Methyltransferase</keyword>
<dbReference type="GO" id="GO:0008171">
    <property type="term" value="F:O-methyltransferase activity"/>
    <property type="evidence" value="ECO:0007669"/>
    <property type="project" value="InterPro"/>
</dbReference>
<dbReference type="Pfam" id="PF08100">
    <property type="entry name" value="Dimerisation"/>
    <property type="match status" value="1"/>
</dbReference>
<gene>
    <name evidence="6" type="ORF">ENN70_07145</name>
</gene>
<name>A0A7C2N7L0_ARCFL</name>
<dbReference type="GO" id="GO:0046983">
    <property type="term" value="F:protein dimerization activity"/>
    <property type="evidence" value="ECO:0007669"/>
    <property type="project" value="InterPro"/>
</dbReference>
<dbReference type="EMBL" id="DSCQ01000086">
    <property type="protein sequence ID" value="HET21822.1"/>
    <property type="molecule type" value="Genomic_DNA"/>
</dbReference>
<dbReference type="InterPro" id="IPR012967">
    <property type="entry name" value="COMT_dimerisation"/>
</dbReference>
<feature type="domain" description="O-methyltransferase C-terminal" evidence="4">
    <location>
        <begin position="162"/>
        <end position="267"/>
    </location>
</feature>
<dbReference type="Gene3D" id="3.40.50.150">
    <property type="entry name" value="Vaccinia Virus protein VP39"/>
    <property type="match status" value="1"/>
</dbReference>
<dbReference type="Pfam" id="PF00891">
    <property type="entry name" value="Methyltransf_2"/>
    <property type="match status" value="1"/>
</dbReference>
<keyword evidence="3" id="KW-0949">S-adenosyl-L-methionine</keyword>
<organism evidence="6">
    <name type="scientific">Archaeoglobus fulgidus</name>
    <dbReference type="NCBI Taxonomy" id="2234"/>
    <lineage>
        <taxon>Archaea</taxon>
        <taxon>Methanobacteriati</taxon>
        <taxon>Methanobacteriota</taxon>
        <taxon>Archaeoglobi</taxon>
        <taxon>Archaeoglobales</taxon>
        <taxon>Archaeoglobaceae</taxon>
        <taxon>Archaeoglobus</taxon>
    </lineage>
</organism>
<evidence type="ECO:0000313" key="6">
    <source>
        <dbReference type="EMBL" id="HET21822.1"/>
    </source>
</evidence>
<dbReference type="AlphaFoldDB" id="A0A7C2N7L0"/>
<dbReference type="SUPFAM" id="SSF53335">
    <property type="entry name" value="S-adenosyl-L-methionine-dependent methyltransferases"/>
    <property type="match status" value="1"/>
</dbReference>
<dbReference type="InterPro" id="IPR016461">
    <property type="entry name" value="COMT-like"/>
</dbReference>
<dbReference type="InterPro" id="IPR001077">
    <property type="entry name" value="COMT_C"/>
</dbReference>
<comment type="caution">
    <text evidence="6">The sequence shown here is derived from an EMBL/GenBank/DDBJ whole genome shotgun (WGS) entry which is preliminary data.</text>
</comment>
<reference evidence="6" key="1">
    <citation type="journal article" date="2020" name="mSystems">
        <title>Genome- and Community-Level Interaction Insights into Carbon Utilization and Element Cycling Functions of Hydrothermarchaeota in Hydrothermal Sediment.</title>
        <authorList>
            <person name="Zhou Z."/>
            <person name="Liu Y."/>
            <person name="Xu W."/>
            <person name="Pan J."/>
            <person name="Luo Z.H."/>
            <person name="Li M."/>
        </authorList>
    </citation>
    <scope>NUCLEOTIDE SEQUENCE [LARGE SCALE GENOMIC DNA]</scope>
    <source>
        <strain evidence="6">SpSt-12</strain>
    </source>
</reference>
<accession>A0A7C2N7L0</accession>
<evidence type="ECO:0000259" key="4">
    <source>
        <dbReference type="Pfam" id="PF00891"/>
    </source>
</evidence>